<organism evidence="4">
    <name type="scientific">marine sediment metagenome</name>
    <dbReference type="NCBI Taxonomy" id="412755"/>
    <lineage>
        <taxon>unclassified sequences</taxon>
        <taxon>metagenomes</taxon>
        <taxon>ecological metagenomes</taxon>
    </lineage>
</organism>
<comment type="caution">
    <text evidence="4">The sequence shown here is derived from an EMBL/GenBank/DDBJ whole genome shotgun (WGS) entry which is preliminary data.</text>
</comment>
<accession>X1R4X0</accession>
<evidence type="ECO:0000256" key="3">
    <source>
        <dbReference type="ARBA" id="ARBA00022840"/>
    </source>
</evidence>
<dbReference type="Gene3D" id="3.40.50.300">
    <property type="entry name" value="P-loop containing nucleotide triphosphate hydrolases"/>
    <property type="match status" value="1"/>
</dbReference>
<dbReference type="NCBIfam" id="TIGR01727">
    <property type="entry name" value="oligo_HPY"/>
    <property type="match status" value="1"/>
</dbReference>
<dbReference type="InterPro" id="IPR027417">
    <property type="entry name" value="P-loop_NTPase"/>
</dbReference>
<evidence type="ECO:0000256" key="2">
    <source>
        <dbReference type="ARBA" id="ARBA00022741"/>
    </source>
</evidence>
<protein>
    <recommendedName>
        <fullName evidence="5">Oligopeptide/dipeptide ABC transporter C-terminal domain-containing protein</fullName>
    </recommendedName>
</protein>
<dbReference type="GO" id="GO:0005524">
    <property type="term" value="F:ATP binding"/>
    <property type="evidence" value="ECO:0007669"/>
    <property type="project" value="UniProtKB-KW"/>
</dbReference>
<keyword evidence="3" id="KW-0067">ATP-binding</keyword>
<evidence type="ECO:0000256" key="1">
    <source>
        <dbReference type="ARBA" id="ARBA00022448"/>
    </source>
</evidence>
<keyword evidence="1" id="KW-0813">Transport</keyword>
<evidence type="ECO:0000313" key="4">
    <source>
        <dbReference type="EMBL" id="GAI62101.1"/>
    </source>
</evidence>
<keyword evidence="2" id="KW-0547">Nucleotide-binding</keyword>
<sequence>PPTGCRFHPRCPYTEDICKRELPELRKIKENHWVACHRAESINDAKESLHLNLRN</sequence>
<dbReference type="AlphaFoldDB" id="X1R4X0"/>
<proteinExistence type="predicted"/>
<dbReference type="EMBL" id="BARW01001648">
    <property type="protein sequence ID" value="GAI62101.1"/>
    <property type="molecule type" value="Genomic_DNA"/>
</dbReference>
<evidence type="ECO:0008006" key="5">
    <source>
        <dbReference type="Google" id="ProtNLM"/>
    </source>
</evidence>
<name>X1R4X0_9ZZZZ</name>
<gene>
    <name evidence="4" type="ORF">S12H4_05096</name>
</gene>
<dbReference type="InterPro" id="IPR013563">
    <property type="entry name" value="Oligopep_ABC_C"/>
</dbReference>
<reference evidence="4" key="1">
    <citation type="journal article" date="2014" name="Front. Microbiol.">
        <title>High frequency of phylogenetically diverse reductive dehalogenase-homologous genes in deep subseafloor sedimentary metagenomes.</title>
        <authorList>
            <person name="Kawai M."/>
            <person name="Futagami T."/>
            <person name="Toyoda A."/>
            <person name="Takaki Y."/>
            <person name="Nishi S."/>
            <person name="Hori S."/>
            <person name="Arai W."/>
            <person name="Tsubouchi T."/>
            <person name="Morono Y."/>
            <person name="Uchiyama I."/>
            <person name="Ito T."/>
            <person name="Fujiyama A."/>
            <person name="Inagaki F."/>
            <person name="Takami H."/>
        </authorList>
    </citation>
    <scope>NUCLEOTIDE SEQUENCE</scope>
    <source>
        <strain evidence="4">Expedition CK06-06</strain>
    </source>
</reference>
<dbReference type="GO" id="GO:0015833">
    <property type="term" value="P:peptide transport"/>
    <property type="evidence" value="ECO:0007669"/>
    <property type="project" value="InterPro"/>
</dbReference>
<feature type="non-terminal residue" evidence="4">
    <location>
        <position position="1"/>
    </location>
</feature>